<sequence>MLAGTPKKARTKRVIVSETPTTPDTPQQGRGNASSSATSSTNRPQKNNDEAEKRQRRQSLVEESRRRKSFGPRPPLPPSSRNNTDYDDQPSGPLSTGLSPEEVNKRFEEWMKIAADNKINANNSWNLALIDYFHDLTLLRDGDSINFTKASCTLDGCVKIYTSRVDSVDAETRKLLSGLVDSATELSSRRRADGEVDGDDENENEDGNGQQKKTRKRANRAGRTLETDINQLNVKKFDSEFMVDPLFKKTSADFDEGGARGLLLNHLCISNTGHMIFDASDATVKDVVDPNATITESTMVNLTKLKLKFDVVLTTMWTRDICPSLKTFEFSSDNAALPFDPSKLLPERPKDDELSSQRAKPNDDDDDDDPFAAFDDTQQVGYGDRGGAGDDYMDDDMPMGSDDGMNNQNNNEDQHQQANGNGKRNDNGNAGGDKEEYVQGTLGEKHYVISNETEDDGLFSYFDSTTRRGWAGPEHWKFKSASRAKTEGLGAAATKKRGRKAKEPFVIKFATGTRPNLDELFAPGPTSTTLSKTAWAVTTKTKNLLPDDLHYSSKDLLKLFLKPDCTIKFRRKDGSAKVVTQNKNVNADDAEAQFWADARAENNVENGAGHQPEQLGPFPDDPFGFDDDDDDIDDGMEPMTQINHMMPSDDNMRRYSMAGSTAGDYASQLIEQPKKVKIVPLNYARAAKRVDVRALKQNIWMELVRNPTKRRSSNIFTDPPMITPLGRESTANPTELVPDTRKFSDVVHELSSVYPERKFKDISVAFCFICVLHLANENHLKIEGQESLNDLVIMQG</sequence>
<evidence type="ECO:0000256" key="11">
    <source>
        <dbReference type="PIRNR" id="PIRNR017126"/>
    </source>
</evidence>
<evidence type="ECO:0000256" key="2">
    <source>
        <dbReference type="ARBA" id="ARBA00004496"/>
    </source>
</evidence>
<dbReference type="GO" id="GO:0005737">
    <property type="term" value="C:cytoplasm"/>
    <property type="evidence" value="ECO:0007669"/>
    <property type="project" value="UniProtKB-SubCell"/>
</dbReference>
<proteinExistence type="inferred from homology"/>
<feature type="compositionally biased region" description="Polar residues" evidence="12">
    <location>
        <begin position="18"/>
        <end position="28"/>
    </location>
</feature>
<dbReference type="PANTHER" id="PTHR13108:SF9">
    <property type="entry name" value="CONDENSIN COMPLEX SUBUNIT 2"/>
    <property type="match status" value="1"/>
</dbReference>
<comment type="caution">
    <text evidence="13">The sequence shown here is derived from an EMBL/GenBank/DDBJ whole genome shotgun (WGS) entry which is preliminary data.</text>
</comment>
<feature type="compositionally biased region" description="Low complexity" evidence="12">
    <location>
        <begin position="398"/>
        <end position="419"/>
    </location>
</feature>
<dbReference type="Proteomes" id="UP000319731">
    <property type="component" value="Unassembled WGS sequence"/>
</dbReference>
<accession>A0A507CJV4</accession>
<evidence type="ECO:0000256" key="5">
    <source>
        <dbReference type="ARBA" id="ARBA00022454"/>
    </source>
</evidence>
<evidence type="ECO:0000256" key="7">
    <source>
        <dbReference type="ARBA" id="ARBA00022618"/>
    </source>
</evidence>
<keyword evidence="5" id="KW-0158">Chromosome</keyword>
<evidence type="ECO:0000256" key="9">
    <source>
        <dbReference type="ARBA" id="ARBA00023067"/>
    </source>
</evidence>
<feature type="compositionally biased region" description="Basic and acidic residues" evidence="12">
    <location>
        <begin position="345"/>
        <end position="355"/>
    </location>
</feature>
<gene>
    <name evidence="13" type="ORF">SmJEL517_g00299</name>
</gene>
<dbReference type="PIRSF" id="PIRSF017126">
    <property type="entry name" value="Condensin_H"/>
    <property type="match status" value="1"/>
</dbReference>
<evidence type="ECO:0000256" key="8">
    <source>
        <dbReference type="ARBA" id="ARBA00022776"/>
    </source>
</evidence>
<dbReference type="AlphaFoldDB" id="A0A507CJV4"/>
<dbReference type="PANTHER" id="PTHR13108">
    <property type="entry name" value="CONDENSIN COMPLEX SUBUNIT 2"/>
    <property type="match status" value="1"/>
</dbReference>
<evidence type="ECO:0000256" key="10">
    <source>
        <dbReference type="ARBA" id="ARBA00023306"/>
    </source>
</evidence>
<feature type="region of interest" description="Disordered" evidence="12">
    <location>
        <begin position="711"/>
        <end position="732"/>
    </location>
</feature>
<keyword evidence="8 11" id="KW-0498">Mitosis</keyword>
<protein>
    <recommendedName>
        <fullName evidence="4 11">Condensin complex subunit 2</fullName>
    </recommendedName>
</protein>
<feature type="region of interest" description="Disordered" evidence="12">
    <location>
        <begin position="186"/>
        <end position="222"/>
    </location>
</feature>
<evidence type="ECO:0000256" key="4">
    <source>
        <dbReference type="ARBA" id="ARBA00016065"/>
    </source>
</evidence>
<comment type="function">
    <text evidence="11">Regulatory subunit of the condensin complex, a complex required for conversion of interphase chromatin into mitotic-like condense chromosomes.</text>
</comment>
<keyword evidence="9 11" id="KW-0226">DNA condensation</keyword>
<keyword evidence="7 11" id="KW-0132">Cell division</keyword>
<dbReference type="RefSeq" id="XP_031027778.1">
    <property type="nucleotide sequence ID" value="XM_031166229.1"/>
</dbReference>
<dbReference type="EMBL" id="QEAO01000001">
    <property type="protein sequence ID" value="TPX38063.1"/>
    <property type="molecule type" value="Genomic_DNA"/>
</dbReference>
<dbReference type="Pfam" id="PF05786">
    <property type="entry name" value="Cnd2"/>
    <property type="match status" value="1"/>
</dbReference>
<comment type="similarity">
    <text evidence="3 11">Belongs to the CND2 (condensin subunit 2) family.</text>
</comment>
<feature type="compositionally biased region" description="Acidic residues" evidence="12">
    <location>
        <begin position="195"/>
        <end position="206"/>
    </location>
</feature>
<feature type="region of interest" description="Disordered" evidence="12">
    <location>
        <begin position="605"/>
        <end position="625"/>
    </location>
</feature>
<evidence type="ECO:0000313" key="13">
    <source>
        <dbReference type="EMBL" id="TPX38063.1"/>
    </source>
</evidence>
<feature type="region of interest" description="Disordered" evidence="12">
    <location>
        <begin position="336"/>
        <end position="436"/>
    </location>
</feature>
<feature type="compositionally biased region" description="Basic and acidic residues" evidence="12">
    <location>
        <begin position="46"/>
        <end position="65"/>
    </location>
</feature>
<dbReference type="GO" id="GO:0007076">
    <property type="term" value="P:mitotic chromosome condensation"/>
    <property type="evidence" value="ECO:0007669"/>
    <property type="project" value="InterPro"/>
</dbReference>
<comment type="subcellular location">
    <subcellularLocation>
        <location evidence="1">Chromosome</location>
    </subcellularLocation>
    <subcellularLocation>
        <location evidence="2">Cytoplasm</location>
    </subcellularLocation>
</comment>
<dbReference type="GO" id="GO:0051301">
    <property type="term" value="P:cell division"/>
    <property type="evidence" value="ECO:0007669"/>
    <property type="project" value="UniProtKB-KW"/>
</dbReference>
<keyword evidence="10 11" id="KW-0131">Cell cycle</keyword>
<evidence type="ECO:0000256" key="3">
    <source>
        <dbReference type="ARBA" id="ARBA00009471"/>
    </source>
</evidence>
<keyword evidence="14" id="KW-1185">Reference proteome</keyword>
<feature type="region of interest" description="Disordered" evidence="12">
    <location>
        <begin position="1"/>
        <end position="100"/>
    </location>
</feature>
<evidence type="ECO:0000256" key="1">
    <source>
        <dbReference type="ARBA" id="ARBA00004286"/>
    </source>
</evidence>
<evidence type="ECO:0000256" key="6">
    <source>
        <dbReference type="ARBA" id="ARBA00022490"/>
    </source>
</evidence>
<dbReference type="GeneID" id="42001526"/>
<dbReference type="STRING" id="1806994.A0A507CJV4"/>
<dbReference type="GO" id="GO:0000796">
    <property type="term" value="C:condensin complex"/>
    <property type="evidence" value="ECO:0007669"/>
    <property type="project" value="InterPro"/>
</dbReference>
<name>A0A507CJV4_9FUNG</name>
<keyword evidence="6" id="KW-0963">Cytoplasm</keyword>
<dbReference type="OrthoDB" id="362021at2759"/>
<dbReference type="GO" id="GO:0003682">
    <property type="term" value="F:chromatin binding"/>
    <property type="evidence" value="ECO:0007669"/>
    <property type="project" value="TreeGrafter"/>
</dbReference>
<evidence type="ECO:0000313" key="14">
    <source>
        <dbReference type="Proteomes" id="UP000319731"/>
    </source>
</evidence>
<organism evidence="13 14">
    <name type="scientific">Synchytrium microbalum</name>
    <dbReference type="NCBI Taxonomy" id="1806994"/>
    <lineage>
        <taxon>Eukaryota</taxon>
        <taxon>Fungi</taxon>
        <taxon>Fungi incertae sedis</taxon>
        <taxon>Chytridiomycota</taxon>
        <taxon>Chytridiomycota incertae sedis</taxon>
        <taxon>Chytridiomycetes</taxon>
        <taxon>Synchytriales</taxon>
        <taxon>Synchytriaceae</taxon>
        <taxon>Synchytrium</taxon>
    </lineage>
</organism>
<dbReference type="InterPro" id="IPR022816">
    <property type="entry name" value="Condensin_barren_su2"/>
</dbReference>
<reference evidence="13 14" key="1">
    <citation type="journal article" date="2019" name="Sci. Rep.">
        <title>Comparative genomics of chytrid fungi reveal insights into the obligate biotrophic and pathogenic lifestyle of Synchytrium endobioticum.</title>
        <authorList>
            <person name="van de Vossenberg B.T.L.H."/>
            <person name="Warris S."/>
            <person name="Nguyen H.D.T."/>
            <person name="van Gent-Pelzer M.P.E."/>
            <person name="Joly D.L."/>
            <person name="van de Geest H.C."/>
            <person name="Bonants P.J.M."/>
            <person name="Smith D.S."/>
            <person name="Levesque C.A."/>
            <person name="van der Lee T.A.J."/>
        </authorList>
    </citation>
    <scope>NUCLEOTIDE SEQUENCE [LARGE SCALE GENOMIC DNA]</scope>
    <source>
        <strain evidence="13 14">JEL517</strain>
    </source>
</reference>
<feature type="compositionally biased region" description="Low complexity" evidence="12">
    <location>
        <begin position="29"/>
        <end position="43"/>
    </location>
</feature>
<evidence type="ECO:0000256" key="12">
    <source>
        <dbReference type="SAM" id="MobiDB-lite"/>
    </source>
</evidence>